<dbReference type="InterPro" id="IPR010343">
    <property type="entry name" value="ArAE_1"/>
</dbReference>
<feature type="transmembrane region" description="Helical" evidence="6">
    <location>
        <begin position="121"/>
        <end position="145"/>
    </location>
</feature>
<sequence>MMFYKQVLHTTIKLVVVAIISATIAYFVGINDYILVGTIGILSVSLTKKDTIKDNINRYLDVLLGLALSASIFFIFGFNLYALIIFLVLFIFASYAFKINIGLIPALVLAKHLFDAQNIEWLFIFERVAIITISVGTALIMNMLYPEFHNKRMIYYVSEVDEKLKDHLFMLSIYLVKKEGSKDFLKHYDLLNEEISKMIMLAEASDKDKLFDNDHRYLAYLYMRRNQLNYINNMYQSVQRMDTSHPYENTISNFIKELILDIGIDDKATKQLSKLDNMKKVFKEESLPKTRDEFETRALLFHMLEDLEELLHVKVRFHERYPNFILTL</sequence>
<dbReference type="Gene3D" id="1.20.120.940">
    <property type="entry name" value="Putative aromatic acid exporter, C-terminal domain"/>
    <property type="match status" value="1"/>
</dbReference>
<comment type="subcellular location">
    <subcellularLocation>
        <location evidence="1">Cell membrane</location>
        <topology evidence="1">Multi-pass membrane protein</topology>
    </subcellularLocation>
</comment>
<feature type="transmembrane region" description="Helical" evidence="6">
    <location>
        <begin position="30"/>
        <end position="47"/>
    </location>
</feature>
<feature type="transmembrane region" description="Helical" evidence="6">
    <location>
        <begin position="84"/>
        <end position="109"/>
    </location>
</feature>
<evidence type="ECO:0000256" key="3">
    <source>
        <dbReference type="ARBA" id="ARBA00022692"/>
    </source>
</evidence>
<evidence type="ECO:0000313" key="8">
    <source>
        <dbReference type="EMBL" id="TRY00323.1"/>
    </source>
</evidence>
<gene>
    <name evidence="8" type="ORF">FNV44_04545</name>
</gene>
<dbReference type="Pfam" id="PF11728">
    <property type="entry name" value="ArAE_1_C"/>
    <property type="match status" value="1"/>
</dbReference>
<feature type="transmembrane region" description="Helical" evidence="6">
    <location>
        <begin position="59"/>
        <end position="78"/>
    </location>
</feature>
<keyword evidence="5 6" id="KW-0472">Membrane</keyword>
<proteinExistence type="predicted"/>
<dbReference type="RefSeq" id="WP_012242179.1">
    <property type="nucleotide sequence ID" value="NZ_JACAOE010000001.1"/>
</dbReference>
<evidence type="ECO:0000256" key="4">
    <source>
        <dbReference type="ARBA" id="ARBA00022989"/>
    </source>
</evidence>
<evidence type="ECO:0000256" key="1">
    <source>
        <dbReference type="ARBA" id="ARBA00004651"/>
    </source>
</evidence>
<dbReference type="GeneID" id="41338413"/>
<feature type="domain" description="Putative aromatic acid exporter C-terminal" evidence="7">
    <location>
        <begin position="151"/>
        <end position="314"/>
    </location>
</feature>
<evidence type="ECO:0000256" key="5">
    <source>
        <dbReference type="ARBA" id="ARBA00023136"/>
    </source>
</evidence>
<evidence type="ECO:0000256" key="2">
    <source>
        <dbReference type="ARBA" id="ARBA00022475"/>
    </source>
</evidence>
<dbReference type="InterPro" id="IPR052984">
    <property type="entry name" value="UPF0421"/>
</dbReference>
<dbReference type="PANTHER" id="PTHR40064">
    <property type="entry name" value="MEMBRANE PROTEIN-RELATED"/>
    <property type="match status" value="1"/>
</dbReference>
<evidence type="ECO:0000259" key="7">
    <source>
        <dbReference type="Pfam" id="PF11728"/>
    </source>
</evidence>
<comment type="caution">
    <text evidence="8">The sequence shown here is derived from an EMBL/GenBank/DDBJ whole genome shotgun (WGS) entry which is preliminary data.</text>
</comment>
<accession>A0A553IJF0</accession>
<evidence type="ECO:0000256" key="6">
    <source>
        <dbReference type="SAM" id="Phobius"/>
    </source>
</evidence>
<dbReference type="InterPro" id="IPR038323">
    <property type="entry name" value="ArAE_1_C_sf"/>
</dbReference>
<keyword evidence="4 6" id="KW-1133">Transmembrane helix</keyword>
<keyword evidence="3 6" id="KW-0812">Transmembrane</keyword>
<keyword evidence="2" id="KW-1003">Cell membrane</keyword>
<reference evidence="8 9" key="1">
    <citation type="submission" date="2019-07" db="EMBL/GenBank/DDBJ databases">
        <title>Genome sequence of Acholeplasma laidlawii strain with increased resistance to erythromycin.</title>
        <authorList>
            <person name="Medvedeva E.S."/>
            <person name="Baranova N.B."/>
            <person name="Siniagina M.N."/>
            <person name="Mouzykantov A."/>
            <person name="Chernova O.A."/>
            <person name="Chernov V.M."/>
        </authorList>
    </citation>
    <scope>NUCLEOTIDE SEQUENCE [LARGE SCALE GENOMIC DNA]</scope>
    <source>
        <strain evidence="8 9">PG8REry</strain>
    </source>
</reference>
<dbReference type="Proteomes" id="UP000315938">
    <property type="component" value="Unassembled WGS sequence"/>
</dbReference>
<dbReference type="GO" id="GO:0005886">
    <property type="term" value="C:plasma membrane"/>
    <property type="evidence" value="ECO:0007669"/>
    <property type="project" value="UniProtKB-SubCell"/>
</dbReference>
<dbReference type="EMBL" id="VKID01000001">
    <property type="protein sequence ID" value="TRY00323.1"/>
    <property type="molecule type" value="Genomic_DNA"/>
</dbReference>
<dbReference type="PANTHER" id="PTHR40064:SF1">
    <property type="entry name" value="MEMBRANE PROTEIN"/>
    <property type="match status" value="1"/>
</dbReference>
<dbReference type="Pfam" id="PF06081">
    <property type="entry name" value="ArAE_1"/>
    <property type="match status" value="1"/>
</dbReference>
<name>A0A553IJF0_ACHLA</name>
<dbReference type="OMA" id="YYHYFKM"/>
<organism evidence="8 9">
    <name type="scientific">Acholeplasma laidlawii</name>
    <dbReference type="NCBI Taxonomy" id="2148"/>
    <lineage>
        <taxon>Bacteria</taxon>
        <taxon>Bacillati</taxon>
        <taxon>Mycoplasmatota</taxon>
        <taxon>Mollicutes</taxon>
        <taxon>Acholeplasmatales</taxon>
        <taxon>Acholeplasmataceae</taxon>
        <taxon>Acholeplasma</taxon>
    </lineage>
</organism>
<protein>
    <recommendedName>
        <fullName evidence="7">Putative aromatic acid exporter C-terminal domain-containing protein</fullName>
    </recommendedName>
</protein>
<evidence type="ECO:0000313" key="9">
    <source>
        <dbReference type="Proteomes" id="UP000315938"/>
    </source>
</evidence>
<dbReference type="InterPro" id="IPR021062">
    <property type="entry name" value="ArAE_1_C"/>
</dbReference>
<dbReference type="AlphaFoldDB" id="A0A553IJF0"/>